<dbReference type="PANTHER" id="PTHR33110">
    <property type="entry name" value="F-BOX/KELCH-REPEAT PROTEIN-RELATED"/>
    <property type="match status" value="1"/>
</dbReference>
<dbReference type="OrthoDB" id="642536at2759"/>
<sequence length="323" mass="35727">MTCSRRSRRDWSDGVPSELLGVVLLHLHFLADCVYFAAVCRAWRSAARGGLAALPRQLPWLLLPSPGVSTYLALESGATRRLYLPESICDARLCGSHGGGWVTVAADAWGGHAAVDLLSGARVPLPDRLKIRLGAATTCMYSLLLRTVVFSAAPASEGCLAAAHVSCATNLAFWRPGTNAHWTAWPDVVEGLEDIIYHKSEVHQGFHVLTSKEDFMVYSPTTGGGGPLEMSSGSYHVKRRMNYFGDLLQGRQSVVTCYLVESRGKLLMVLRYYSRWRRVVRRTIKFRIFEMNLVIAPNNGVPRASWGDRRAVWSGILSRPRLL</sequence>
<gene>
    <name evidence="2" type="ORF">BAE44_0005871</name>
</gene>
<dbReference type="Proteomes" id="UP000095767">
    <property type="component" value="Unassembled WGS sequence"/>
</dbReference>
<proteinExistence type="predicted"/>
<organism evidence="2 3">
    <name type="scientific">Dichanthelium oligosanthes</name>
    <dbReference type="NCBI Taxonomy" id="888268"/>
    <lineage>
        <taxon>Eukaryota</taxon>
        <taxon>Viridiplantae</taxon>
        <taxon>Streptophyta</taxon>
        <taxon>Embryophyta</taxon>
        <taxon>Tracheophyta</taxon>
        <taxon>Spermatophyta</taxon>
        <taxon>Magnoliopsida</taxon>
        <taxon>Liliopsida</taxon>
        <taxon>Poales</taxon>
        <taxon>Poaceae</taxon>
        <taxon>PACMAD clade</taxon>
        <taxon>Panicoideae</taxon>
        <taxon>Panicodae</taxon>
        <taxon>Paniceae</taxon>
        <taxon>Dichantheliinae</taxon>
        <taxon>Dichanthelium</taxon>
    </lineage>
</organism>
<keyword evidence="3" id="KW-1185">Reference proteome</keyword>
<protein>
    <recommendedName>
        <fullName evidence="1">KIB1-4 beta-propeller domain-containing protein</fullName>
    </recommendedName>
</protein>
<dbReference type="PANTHER" id="PTHR33110:SF144">
    <property type="entry name" value="OS01G0660700 PROTEIN"/>
    <property type="match status" value="1"/>
</dbReference>
<feature type="domain" description="KIB1-4 beta-propeller" evidence="1">
    <location>
        <begin position="74"/>
        <end position="293"/>
    </location>
</feature>
<dbReference type="Pfam" id="PF03478">
    <property type="entry name" value="Beta-prop_KIB1-4"/>
    <property type="match status" value="1"/>
</dbReference>
<dbReference type="InterPro" id="IPR005174">
    <property type="entry name" value="KIB1-4_b-propeller"/>
</dbReference>
<evidence type="ECO:0000313" key="2">
    <source>
        <dbReference type="EMBL" id="OEL33109.1"/>
    </source>
</evidence>
<accession>A0A1E5W6P2</accession>
<evidence type="ECO:0000259" key="1">
    <source>
        <dbReference type="Pfam" id="PF03478"/>
    </source>
</evidence>
<reference evidence="2 3" key="1">
    <citation type="submission" date="2016-09" db="EMBL/GenBank/DDBJ databases">
        <title>The draft genome of Dichanthelium oligosanthes: A C3 panicoid grass species.</title>
        <authorList>
            <person name="Studer A.J."/>
            <person name="Schnable J.C."/>
            <person name="Brutnell T.P."/>
        </authorList>
    </citation>
    <scope>NUCLEOTIDE SEQUENCE [LARGE SCALE GENOMIC DNA]</scope>
    <source>
        <strain evidence="3">cv. Kellogg 1175</strain>
        <tissue evidence="2">Leaf</tissue>
    </source>
</reference>
<dbReference type="STRING" id="888268.A0A1E5W6P2"/>
<name>A0A1E5W6P2_9POAL</name>
<evidence type="ECO:0000313" key="3">
    <source>
        <dbReference type="Proteomes" id="UP000095767"/>
    </source>
</evidence>
<dbReference type="EMBL" id="LWDX02019828">
    <property type="protein sequence ID" value="OEL33109.1"/>
    <property type="molecule type" value="Genomic_DNA"/>
</dbReference>
<dbReference type="AlphaFoldDB" id="A0A1E5W6P2"/>
<comment type="caution">
    <text evidence="2">The sequence shown here is derived from an EMBL/GenBank/DDBJ whole genome shotgun (WGS) entry which is preliminary data.</text>
</comment>